<protein>
    <submittedName>
        <fullName evidence="2">Diaminopropionate ammonia-lyase family protein</fullName>
    </submittedName>
</protein>
<dbReference type="SUPFAM" id="SSF53686">
    <property type="entry name" value="Tryptophan synthase beta subunit-like PLP-dependent enzymes"/>
    <property type="match status" value="1"/>
</dbReference>
<name>A0AA39XAD0_9PEZI</name>
<gene>
    <name evidence="2" type="ORF">B0T17DRAFT_217215</name>
</gene>
<dbReference type="PANTHER" id="PTHR42937:SF1">
    <property type="entry name" value="DIAMINOPROPIONATE AMMONIA-LYASE"/>
    <property type="match status" value="1"/>
</dbReference>
<dbReference type="PANTHER" id="PTHR42937">
    <property type="match status" value="1"/>
</dbReference>
<evidence type="ECO:0000313" key="2">
    <source>
        <dbReference type="EMBL" id="KAK0630273.1"/>
    </source>
</evidence>
<dbReference type="InterPro" id="IPR001926">
    <property type="entry name" value="TrpB-like_PALP"/>
</dbReference>
<organism evidence="2 3">
    <name type="scientific">Bombardia bombarda</name>
    <dbReference type="NCBI Taxonomy" id="252184"/>
    <lineage>
        <taxon>Eukaryota</taxon>
        <taxon>Fungi</taxon>
        <taxon>Dikarya</taxon>
        <taxon>Ascomycota</taxon>
        <taxon>Pezizomycotina</taxon>
        <taxon>Sordariomycetes</taxon>
        <taxon>Sordariomycetidae</taxon>
        <taxon>Sordariales</taxon>
        <taxon>Lasiosphaeriaceae</taxon>
        <taxon>Bombardia</taxon>
    </lineage>
</organism>
<dbReference type="EMBL" id="JAULSR010000002">
    <property type="protein sequence ID" value="KAK0630273.1"/>
    <property type="molecule type" value="Genomic_DNA"/>
</dbReference>
<dbReference type="InterPro" id="IPR036052">
    <property type="entry name" value="TrpB-like_PALP_sf"/>
</dbReference>
<evidence type="ECO:0000259" key="1">
    <source>
        <dbReference type="Pfam" id="PF00291"/>
    </source>
</evidence>
<dbReference type="AlphaFoldDB" id="A0AA39XAD0"/>
<dbReference type="Gene3D" id="3.40.50.1100">
    <property type="match status" value="2"/>
</dbReference>
<dbReference type="Proteomes" id="UP001174934">
    <property type="component" value="Unassembled WGS sequence"/>
</dbReference>
<proteinExistence type="predicted"/>
<accession>A0AA39XAD0</accession>
<keyword evidence="3" id="KW-1185">Reference proteome</keyword>
<dbReference type="NCBIfam" id="NF006058">
    <property type="entry name" value="PRK08206.1"/>
    <property type="match status" value="1"/>
</dbReference>
<reference evidence="2" key="1">
    <citation type="submission" date="2023-06" db="EMBL/GenBank/DDBJ databases">
        <title>Genome-scale phylogeny and comparative genomics of the fungal order Sordariales.</title>
        <authorList>
            <consortium name="Lawrence Berkeley National Laboratory"/>
            <person name="Hensen N."/>
            <person name="Bonometti L."/>
            <person name="Westerberg I."/>
            <person name="Brannstrom I.O."/>
            <person name="Guillou S."/>
            <person name="Cros-Aarteil S."/>
            <person name="Calhoun S."/>
            <person name="Haridas S."/>
            <person name="Kuo A."/>
            <person name="Mondo S."/>
            <person name="Pangilinan J."/>
            <person name="Riley R."/>
            <person name="LaButti K."/>
            <person name="Andreopoulos B."/>
            <person name="Lipzen A."/>
            <person name="Chen C."/>
            <person name="Yanf M."/>
            <person name="Daum C."/>
            <person name="Ng V."/>
            <person name="Clum A."/>
            <person name="Steindorff A."/>
            <person name="Ohm R."/>
            <person name="Martin F."/>
            <person name="Silar P."/>
            <person name="Natvig D."/>
            <person name="Lalanne C."/>
            <person name="Gautier V."/>
            <person name="Ament-velasquez S.L."/>
            <person name="Kruys A."/>
            <person name="Hutchinson M.I."/>
            <person name="Powell A.J."/>
            <person name="Barry K."/>
            <person name="Miller A.N."/>
            <person name="Grigoriev I.V."/>
            <person name="Debuchy R."/>
            <person name="Gladieux P."/>
            <person name="Thoren M.H."/>
            <person name="Johannesson H."/>
        </authorList>
    </citation>
    <scope>NUCLEOTIDE SEQUENCE</scope>
    <source>
        <strain evidence="2">SMH3391-2</strain>
    </source>
</reference>
<comment type="caution">
    <text evidence="2">The sequence shown here is derived from an EMBL/GenBank/DDBJ whole genome shotgun (WGS) entry which is preliminary data.</text>
</comment>
<dbReference type="Pfam" id="PF00291">
    <property type="entry name" value="PALP"/>
    <property type="match status" value="1"/>
</dbReference>
<feature type="domain" description="Tryptophan synthase beta chain-like PALP" evidence="1">
    <location>
        <begin position="45"/>
        <end position="381"/>
    </location>
</feature>
<sequence length="394" mass="41851">MSSSVHINPEAGQWRWPDVNTSPTALLPLDGEAKVLAFHKQLPSYDRTPLHSLQSVANELALGHVLVKDESSRFGLPSFKILGASWAVYRAVAEKLGHATGSDGMRLSALGAEARSKGLKLVTCTEGNWGRAVARMAKYLDIPAVIYVPFNMLETARDLIRGEGAELLAVDGNYDDAVGAAKRRAEGTDNGRAAAVLVMDISWEGYETVPQYVVEGYQSMLDEADDQVFEATGGKYATHAIVPVGCGSIAQAVTQHFKGSWREKKGVPRAAVMAVEPTTAACLRTSVESGEMTTVATGDTIMCGMNCGTLSTTAWPVLRRGVDASVVVSDGQSHRAVQELETYGIEAGPCGAATLAALRSACEDESVRKALGLDAASVVVLCCTEGRREYDAPS</sequence>
<evidence type="ECO:0000313" key="3">
    <source>
        <dbReference type="Proteomes" id="UP001174934"/>
    </source>
</evidence>